<gene>
    <name evidence="3" type="primary">RSBN1L</name>
</gene>
<organism evidence="3">
    <name type="scientific">Hydra vulgaris</name>
    <name type="common">Hydra</name>
    <name type="synonym">Hydra attenuata</name>
    <dbReference type="NCBI Taxonomy" id="6087"/>
    <lineage>
        <taxon>Eukaryota</taxon>
        <taxon>Metazoa</taxon>
        <taxon>Cnidaria</taxon>
        <taxon>Hydrozoa</taxon>
        <taxon>Hydroidolina</taxon>
        <taxon>Anthoathecata</taxon>
        <taxon>Aplanulata</taxon>
        <taxon>Hydridae</taxon>
        <taxon>Hydra</taxon>
    </lineage>
</organism>
<evidence type="ECO:0000256" key="1">
    <source>
        <dbReference type="ARBA" id="ARBA00010560"/>
    </source>
</evidence>
<dbReference type="PANTHER" id="PTHR13354">
    <property type="entry name" value="ROUND SPERMATID BASIC PROTEIN 1"/>
    <property type="match status" value="1"/>
</dbReference>
<name>T2MB69_HYDVU</name>
<dbReference type="GO" id="GO:0005634">
    <property type="term" value="C:nucleus"/>
    <property type="evidence" value="ECO:0007669"/>
    <property type="project" value="InterPro"/>
</dbReference>
<evidence type="ECO:0000313" key="3">
    <source>
        <dbReference type="EMBL" id="CDG69394.1"/>
    </source>
</evidence>
<feature type="non-terminal residue" evidence="3">
    <location>
        <position position="1"/>
    </location>
</feature>
<dbReference type="EMBL" id="HAAD01003162">
    <property type="protein sequence ID" value="CDG69394.1"/>
    <property type="molecule type" value="mRNA"/>
</dbReference>
<dbReference type="InterPro" id="IPR026306">
    <property type="entry name" value="RSBN1/Dpy-2/CEP530"/>
</dbReference>
<comment type="similarity">
    <text evidence="1">Belongs to the round spermatid basic protein 1 family.</text>
</comment>
<reference evidence="3" key="1">
    <citation type="journal article" date="2013" name="Genome Biol. Evol.">
        <title>Punctuated emergences of genetic and phenotypic innovations in eumetazoan, bilaterian, euteleostome, and hominidae ancestors.</title>
        <authorList>
            <person name="Wenger Y."/>
            <person name="Galliot B."/>
        </authorList>
    </citation>
    <scope>NUCLEOTIDE SEQUENCE</scope>
    <source>
        <tissue evidence="3">Whole animals</tissue>
    </source>
</reference>
<feature type="region of interest" description="Disordered" evidence="2">
    <location>
        <begin position="109"/>
        <end position="137"/>
    </location>
</feature>
<feature type="compositionally biased region" description="Low complexity" evidence="2">
    <location>
        <begin position="536"/>
        <end position="551"/>
    </location>
</feature>
<dbReference type="PANTHER" id="PTHR13354:SF11">
    <property type="entry name" value="LYSINE-SPECIFIC DEMETHYLASE 9"/>
    <property type="match status" value="1"/>
</dbReference>
<sequence length="551" mass="62540">QMRSNMEIVQVAAEKIVSNEDFKEKYQMQIIKKEDVNDSNEHTEKASCPLMKLDVKAYDVSTKPMTETISNRLLQIADIKSKINNISSKNISYLNSISKTQKNYKIVKNESLPDKQKKHCHQKKDSDIDGSYNSKNGKDKIKTKKHYREIFERHFSDMEYIIQKDTQSALKFGKYIHSYTDPNGGAKVLHAYAEELTNIKAEYLKKFAEEFLNTCYAEKTEGRSDYVMGIVHNAGLCLPELVQYLHTTQPSLIVKVESLGRKSDIVSMTMDEFCNNVKSTFCNGTHRAGALGQISLVGTVSEESGGYFPKLLGKLEKDPFLNLTLPWGDMSIYSGLDRTTSNDGPILWMRPGEQMVPSIEMPKSPIGKKRKIGVNELQKLKYLPRSSEPRESLAEDRTKCHADHVGHGLDRTTTAAVGVLKAIHFDKNPSLNRHCKEVIAFDAGDLLAVVEKMQLDLYEPPMSQCVQWIDDAKLNQLRREGIRYARITLRDNDIYFIPRNVCHQFKTISAVTSIAWHVRLKQYYPESTKSDNGDDTLSVTKSSKETSSVVL</sequence>
<protein>
    <submittedName>
        <fullName evidence="3">Round spermatid basic protein 1-like protein</fullName>
    </submittedName>
</protein>
<evidence type="ECO:0000256" key="2">
    <source>
        <dbReference type="SAM" id="MobiDB-lite"/>
    </source>
</evidence>
<feature type="region of interest" description="Disordered" evidence="2">
    <location>
        <begin position="528"/>
        <end position="551"/>
    </location>
</feature>
<proteinExistence type="evidence at transcript level"/>
<accession>T2MB69</accession>
<dbReference type="AlphaFoldDB" id="T2MB69"/>
<dbReference type="OrthoDB" id="118234at2759"/>